<evidence type="ECO:0000313" key="11">
    <source>
        <dbReference type="Proteomes" id="UP000019450"/>
    </source>
</evidence>
<keyword evidence="3 9" id="KW-0540">Nuclease</keyword>
<dbReference type="GO" id="GO:0051607">
    <property type="term" value="P:defense response to virus"/>
    <property type="evidence" value="ECO:0007669"/>
    <property type="project" value="UniProtKB-UniRule"/>
</dbReference>
<gene>
    <name evidence="9 10" type="primary">cas2</name>
    <name evidence="10" type="ORF">X271_00276</name>
</gene>
<keyword evidence="7 9" id="KW-0460">Magnesium</keyword>
<feature type="binding site" evidence="9">
    <location>
        <position position="8"/>
    </location>
    <ligand>
        <name>Mg(2+)</name>
        <dbReference type="ChEBI" id="CHEBI:18420"/>
        <note>catalytic</note>
    </ligand>
</feature>
<evidence type="ECO:0000256" key="1">
    <source>
        <dbReference type="ARBA" id="ARBA00001946"/>
    </source>
</evidence>
<dbReference type="KEGG" id="hcr:X271_00276"/>
<evidence type="ECO:0000256" key="8">
    <source>
        <dbReference type="ARBA" id="ARBA00023118"/>
    </source>
</evidence>
<dbReference type="HOGENOM" id="CLU_150500_1_0_14"/>
<evidence type="ECO:0000256" key="9">
    <source>
        <dbReference type="HAMAP-Rule" id="MF_01471"/>
    </source>
</evidence>
<dbReference type="eggNOG" id="COG3512">
    <property type="taxonomic scope" value="Bacteria"/>
</dbReference>
<dbReference type="GO" id="GO:0004521">
    <property type="term" value="F:RNA endonuclease activity"/>
    <property type="evidence" value="ECO:0007669"/>
    <property type="project" value="InterPro"/>
</dbReference>
<dbReference type="EC" id="3.1.-.-" evidence="9"/>
<dbReference type="HAMAP" id="MF_01471">
    <property type="entry name" value="Cas2"/>
    <property type="match status" value="1"/>
</dbReference>
<sequence>MNILLFYDLPTITKNDQRNFNKFRNNLIKLGFIMIQESVYMKPCYNHDWVKRTKIRIKQILPEKGDIRIIIVTNKQYSEIEILKGRKSLQESYTNDEDFLII</sequence>
<dbReference type="GO" id="GO:0016787">
    <property type="term" value="F:hydrolase activity"/>
    <property type="evidence" value="ECO:0007669"/>
    <property type="project" value="UniProtKB-KW"/>
</dbReference>
<keyword evidence="11" id="KW-1185">Reference proteome</keyword>
<dbReference type="InterPro" id="IPR019199">
    <property type="entry name" value="Virulence_VapD/CRISPR_Cas2"/>
</dbReference>
<name>W8GJJ0_9MOLU</name>
<dbReference type="NCBIfam" id="TIGR01573">
    <property type="entry name" value="cas2"/>
    <property type="match status" value="1"/>
</dbReference>
<reference evidence="10 11" key="1">
    <citation type="journal article" date="2014" name="Genome Biol. Evol.">
        <title>Phylogenomics of "Candidatus Hepatoplasma crinochetorum," a Lineage of Mollicutes Associated with Noninsect Arthropods.</title>
        <authorList>
            <person name="Leclercq S."/>
            <person name="Dittmer J."/>
            <person name="Bouchon D."/>
            <person name="Cordaux R."/>
        </authorList>
    </citation>
    <scope>NUCLEOTIDE SEQUENCE [LARGE SCALE GENOMIC DNA]</scope>
    <source>
        <strain evidence="10 11">Av</strain>
    </source>
</reference>
<evidence type="ECO:0000256" key="7">
    <source>
        <dbReference type="ARBA" id="ARBA00022842"/>
    </source>
</evidence>
<dbReference type="InterPro" id="IPR021127">
    <property type="entry name" value="CRISPR_associated_Cas2"/>
</dbReference>
<accession>W8GJJ0</accession>
<evidence type="ECO:0000256" key="6">
    <source>
        <dbReference type="ARBA" id="ARBA00022801"/>
    </source>
</evidence>
<comment type="similarity">
    <text evidence="2 9">Belongs to the CRISPR-associated endoribonuclease Cas2 protein family.</text>
</comment>
<dbReference type="AlphaFoldDB" id="W8GJJ0"/>
<dbReference type="RefSeq" id="WP_128571630.1">
    <property type="nucleotide sequence ID" value="NZ_CP006932.1"/>
</dbReference>
<evidence type="ECO:0000256" key="5">
    <source>
        <dbReference type="ARBA" id="ARBA00022759"/>
    </source>
</evidence>
<evidence type="ECO:0000256" key="2">
    <source>
        <dbReference type="ARBA" id="ARBA00009959"/>
    </source>
</evidence>
<keyword evidence="6 9" id="KW-0378">Hydrolase</keyword>
<dbReference type="GO" id="GO:0043571">
    <property type="term" value="P:maintenance of CRISPR repeat elements"/>
    <property type="evidence" value="ECO:0007669"/>
    <property type="project" value="UniProtKB-UniRule"/>
</dbReference>
<dbReference type="Proteomes" id="UP000019450">
    <property type="component" value="Chromosome"/>
</dbReference>
<dbReference type="OrthoDB" id="9791737at2"/>
<keyword evidence="5 9" id="KW-0255">Endonuclease</keyword>
<keyword evidence="4 9" id="KW-0479">Metal-binding</keyword>
<comment type="cofactor">
    <cofactor evidence="1 9">
        <name>Mg(2+)</name>
        <dbReference type="ChEBI" id="CHEBI:18420"/>
    </cofactor>
</comment>
<comment type="subunit">
    <text evidence="9">Homodimer, forms a heterotetramer with a Cas1 homodimer.</text>
</comment>
<evidence type="ECO:0000256" key="3">
    <source>
        <dbReference type="ARBA" id="ARBA00022722"/>
    </source>
</evidence>
<proteinExistence type="inferred from homology"/>
<dbReference type="Pfam" id="PF09827">
    <property type="entry name" value="CRISPR_Cas2"/>
    <property type="match status" value="1"/>
</dbReference>
<dbReference type="GO" id="GO:0046872">
    <property type="term" value="F:metal ion binding"/>
    <property type="evidence" value="ECO:0007669"/>
    <property type="project" value="UniProtKB-UniRule"/>
</dbReference>
<dbReference type="Gene3D" id="3.30.70.240">
    <property type="match status" value="1"/>
</dbReference>
<evidence type="ECO:0000256" key="4">
    <source>
        <dbReference type="ARBA" id="ARBA00022723"/>
    </source>
</evidence>
<dbReference type="STRING" id="1427984.X271_00276"/>
<evidence type="ECO:0000313" key="10">
    <source>
        <dbReference type="EMBL" id="AHK22382.1"/>
    </source>
</evidence>
<organism evidence="10 11">
    <name type="scientific">Candidatus Hepatoplasma crinochetorum Av</name>
    <dbReference type="NCBI Taxonomy" id="1427984"/>
    <lineage>
        <taxon>Bacteria</taxon>
        <taxon>Bacillati</taxon>
        <taxon>Mycoplasmatota</taxon>
        <taxon>Mollicutes</taxon>
        <taxon>Candidatus Hepatoplasmataceae</taxon>
        <taxon>Candidatus Hepatoplasma</taxon>
    </lineage>
</organism>
<comment type="function">
    <text evidence="9">CRISPR (clustered regularly interspaced short palindromic repeat), is an adaptive immune system that provides protection against mobile genetic elements (viruses, transposable elements and conjugative plasmids). CRISPR clusters contain sequences complementary to antecedent mobile elements and target invading nucleic acids. CRISPR clusters are transcribed and processed into CRISPR RNA (crRNA). Functions as a ssRNA-specific endoribonuclease. Involved in the integration of spacer DNA into the CRISPR cassette.</text>
</comment>
<keyword evidence="8 9" id="KW-0051">Antiviral defense</keyword>
<dbReference type="EMBL" id="CP006932">
    <property type="protein sequence ID" value="AHK22382.1"/>
    <property type="molecule type" value="Genomic_DNA"/>
</dbReference>
<dbReference type="SUPFAM" id="SSF143430">
    <property type="entry name" value="TTP0101/SSO1404-like"/>
    <property type="match status" value="1"/>
</dbReference>
<protein>
    <recommendedName>
        <fullName evidence="9">CRISPR-associated endoribonuclease Cas2</fullName>
        <ecNumber evidence="9">3.1.-.-</ecNumber>
    </recommendedName>
</protein>